<accession>A0AAW8HAQ1</accession>
<proteinExistence type="predicted"/>
<keyword evidence="3" id="KW-1185">Reference proteome</keyword>
<feature type="signal peptide" evidence="1">
    <location>
        <begin position="1"/>
        <end position="21"/>
    </location>
</feature>
<sequence length="114" mass="12853">MKTFIYIFSLCSTLFTMSVKAVEVPLDQLVKKITEQRKLLRDPECAEYLYIPNGEPGMDIVDVVEKHAGGCPGDPQTQPTIFSVFVDQKTHKMESNIDMDDQVNGTRSVFPPKN</sequence>
<evidence type="ECO:0000313" key="2">
    <source>
        <dbReference type="EMBL" id="MDQ2257002.1"/>
    </source>
</evidence>
<feature type="chain" id="PRO_5043477034" evidence="1">
    <location>
        <begin position="22"/>
        <end position="114"/>
    </location>
</feature>
<gene>
    <name evidence="2" type="ORF">RBJ67_12715</name>
</gene>
<organism evidence="2 3">
    <name type="scientific">Enterobacter soli</name>
    <dbReference type="NCBI Taxonomy" id="885040"/>
    <lineage>
        <taxon>Bacteria</taxon>
        <taxon>Pseudomonadati</taxon>
        <taxon>Pseudomonadota</taxon>
        <taxon>Gammaproteobacteria</taxon>
        <taxon>Enterobacterales</taxon>
        <taxon>Enterobacteriaceae</taxon>
        <taxon>Enterobacter</taxon>
    </lineage>
</organism>
<dbReference type="EMBL" id="JAVDKS010000005">
    <property type="protein sequence ID" value="MDQ2257002.1"/>
    <property type="molecule type" value="Genomic_DNA"/>
</dbReference>
<keyword evidence="1" id="KW-0732">Signal</keyword>
<name>A0AAW8HAQ1_9ENTR</name>
<dbReference type="AlphaFoldDB" id="A0AAW8HAQ1"/>
<protein>
    <submittedName>
        <fullName evidence="2">Uncharacterized protein</fullName>
    </submittedName>
</protein>
<evidence type="ECO:0000256" key="1">
    <source>
        <dbReference type="SAM" id="SignalP"/>
    </source>
</evidence>
<comment type="caution">
    <text evidence="2">The sequence shown here is derived from an EMBL/GenBank/DDBJ whole genome shotgun (WGS) entry which is preliminary data.</text>
</comment>
<reference evidence="2 3" key="1">
    <citation type="submission" date="2023-08" db="EMBL/GenBank/DDBJ databases">
        <authorList>
            <person name="Dale J."/>
        </authorList>
    </citation>
    <scope>NUCLEOTIDE SEQUENCE [LARGE SCALE GENOMIC DNA]</scope>
    <source>
        <strain evidence="2 3">2023EL-00788</strain>
    </source>
</reference>
<evidence type="ECO:0000313" key="3">
    <source>
        <dbReference type="Proteomes" id="UP001225042"/>
    </source>
</evidence>
<dbReference type="Proteomes" id="UP001225042">
    <property type="component" value="Unassembled WGS sequence"/>
</dbReference>
<dbReference type="RefSeq" id="WP_274416509.1">
    <property type="nucleotide sequence ID" value="NZ_JARADK010000001.1"/>
</dbReference>